<dbReference type="PRINTS" id="PR00081">
    <property type="entry name" value="GDHRDH"/>
</dbReference>
<reference evidence="4" key="1">
    <citation type="submission" date="2025-08" db="UniProtKB">
        <authorList>
            <consortium name="RefSeq"/>
        </authorList>
    </citation>
    <scope>IDENTIFICATION</scope>
</reference>
<evidence type="ECO:0000313" key="3">
    <source>
        <dbReference type="Proteomes" id="UP000694867"/>
    </source>
</evidence>
<dbReference type="PANTHER" id="PTHR43157">
    <property type="entry name" value="PHOSPHATIDYLINOSITOL-GLYCAN BIOSYNTHESIS CLASS F PROTEIN-RELATED"/>
    <property type="match status" value="1"/>
</dbReference>
<dbReference type="AlphaFoldDB" id="A0AAJ7SEM2"/>
<gene>
    <name evidence="4" type="primary">LOC100908926</name>
</gene>
<comment type="similarity">
    <text evidence="2">Belongs to the short-chain dehydrogenases/reductases (SDR) family.</text>
</comment>
<keyword evidence="3" id="KW-1185">Reference proteome</keyword>
<dbReference type="InterPro" id="IPR002347">
    <property type="entry name" value="SDR_fam"/>
</dbReference>
<dbReference type="Proteomes" id="UP000694867">
    <property type="component" value="Unplaced"/>
</dbReference>
<dbReference type="PANTHER" id="PTHR43157:SF31">
    <property type="entry name" value="PHOSPHATIDYLINOSITOL-GLYCAN BIOSYNTHESIS CLASS F PROTEIN"/>
    <property type="match status" value="1"/>
</dbReference>
<dbReference type="GeneID" id="100908926"/>
<name>A0AAJ7SEM2_9ACAR</name>
<protein>
    <submittedName>
        <fullName evidence="4">Retinol dehydrogenase 14-like</fullName>
    </submittedName>
</protein>
<accession>A0AAJ7SEM2</accession>
<dbReference type="PRINTS" id="PR00080">
    <property type="entry name" value="SDRFAMILY"/>
</dbReference>
<dbReference type="SUPFAM" id="SSF51735">
    <property type="entry name" value="NAD(P)-binding Rossmann-fold domains"/>
    <property type="match status" value="1"/>
</dbReference>
<dbReference type="GO" id="GO:0016491">
    <property type="term" value="F:oxidoreductase activity"/>
    <property type="evidence" value="ECO:0007669"/>
    <property type="project" value="UniProtKB-KW"/>
</dbReference>
<sequence>MIWIALLLVVNVLVVFFFLYMRRSVLCPVDADMHGKVVVITGGNSGIGLEAAKELARRRAHVIIACRSKERAEDAVLEVIRETKWSNVRSVKLDLSSFKSVRECANNLLQSEDRIDVLINNAAGLPYGGNVLLTEDKIEYQYQTNFYGHFLLTSLLLPALLKSDSPRLVNVSSCLYKLGRIDLENYDQSKYRELGMQVYSNTKLAIVMITRELAERFGHRGLGAFSCTPGTCNTNIARNVPWYIRYTVGQVSRIFSRSANDGAQTIVYLAVDPSLSNGALNGKYFIDCEVEPLLASALDEATSAKLFAFSEKLTGADYSII</sequence>
<evidence type="ECO:0000256" key="1">
    <source>
        <dbReference type="ARBA" id="ARBA00023002"/>
    </source>
</evidence>
<evidence type="ECO:0000256" key="2">
    <source>
        <dbReference type="RuleBase" id="RU000363"/>
    </source>
</evidence>
<dbReference type="Pfam" id="PF00106">
    <property type="entry name" value="adh_short"/>
    <property type="match status" value="1"/>
</dbReference>
<organism evidence="3 4">
    <name type="scientific">Galendromus occidentalis</name>
    <name type="common">western predatory mite</name>
    <dbReference type="NCBI Taxonomy" id="34638"/>
    <lineage>
        <taxon>Eukaryota</taxon>
        <taxon>Metazoa</taxon>
        <taxon>Ecdysozoa</taxon>
        <taxon>Arthropoda</taxon>
        <taxon>Chelicerata</taxon>
        <taxon>Arachnida</taxon>
        <taxon>Acari</taxon>
        <taxon>Parasitiformes</taxon>
        <taxon>Mesostigmata</taxon>
        <taxon>Gamasina</taxon>
        <taxon>Phytoseioidea</taxon>
        <taxon>Phytoseiidae</taxon>
        <taxon>Typhlodrominae</taxon>
        <taxon>Galendromus</taxon>
    </lineage>
</organism>
<dbReference type="Gene3D" id="3.40.50.720">
    <property type="entry name" value="NAD(P)-binding Rossmann-like Domain"/>
    <property type="match status" value="1"/>
</dbReference>
<dbReference type="RefSeq" id="XP_028967326.1">
    <property type="nucleotide sequence ID" value="XM_029111493.1"/>
</dbReference>
<proteinExistence type="inferred from homology"/>
<keyword evidence="1" id="KW-0560">Oxidoreductase</keyword>
<evidence type="ECO:0000313" key="4">
    <source>
        <dbReference type="RefSeq" id="XP_028967326.1"/>
    </source>
</evidence>
<dbReference type="KEGG" id="goe:100908926"/>
<dbReference type="InterPro" id="IPR036291">
    <property type="entry name" value="NAD(P)-bd_dom_sf"/>
</dbReference>